<sequence length="29" mass="3596">MKCNKEITLFNKILFGYIKYLYYLCIMDN</sequence>
<proteinExistence type="predicted"/>
<name>A0AAU8MHD1_9CAUD</name>
<accession>A0AAU8MHD1</accession>
<evidence type="ECO:0000313" key="2">
    <source>
        <dbReference type="EMBL" id="XCO00406.1"/>
    </source>
</evidence>
<organism evidence="1">
    <name type="scientific">Geladintestivirus 1</name>
    <dbReference type="NCBI Taxonomy" id="3233133"/>
    <lineage>
        <taxon>Viruses</taxon>
        <taxon>Duplodnaviria</taxon>
        <taxon>Heunggongvirae</taxon>
        <taxon>Uroviricota</taxon>
        <taxon>Caudoviricetes</taxon>
        <taxon>Crassvirales</taxon>
    </lineage>
</organism>
<dbReference type="EMBL" id="PP965498">
    <property type="protein sequence ID" value="XCO00406.1"/>
    <property type="molecule type" value="Genomic_DNA"/>
</dbReference>
<evidence type="ECO:0000313" key="1">
    <source>
        <dbReference type="EMBL" id="XCO00307.1"/>
    </source>
</evidence>
<dbReference type="EMBL" id="PP965497">
    <property type="protein sequence ID" value="XCO00307.1"/>
    <property type="molecule type" value="Genomic_DNA"/>
</dbReference>
<protein>
    <submittedName>
        <fullName evidence="1">Uncharacterized protein</fullName>
    </submittedName>
</protein>
<reference evidence="1" key="1">
    <citation type="submission" date="2024-06" db="EMBL/GenBank/DDBJ databases">
        <title>Intestivirid acquisition increases across infancy in a wild primate population.</title>
        <authorList>
            <person name="Schneider-Creas I.A."/>
            <person name="Moya I.L."/>
            <person name="Chiou K.L."/>
            <person name="Baniel A."/>
            <person name="Azanaw Haile A."/>
            <person name="Kebede F."/>
            <person name="Abebe B."/>
            <person name="Snyder-Mackler N."/>
            <person name="Varsani A."/>
        </authorList>
    </citation>
    <scope>NUCLEOTIDE SEQUENCE</scope>
    <source>
        <strain evidence="1">Int_RNL_2016_0117_DIX</strain>
        <strain evidence="2">Int_RNL_2018_0945_COW</strain>
    </source>
</reference>